<proteinExistence type="inferred from homology"/>
<keyword evidence="3" id="KW-0813">Transport</keyword>
<feature type="transmembrane region" description="Helical" evidence="9">
    <location>
        <begin position="81"/>
        <end position="102"/>
    </location>
</feature>
<evidence type="ECO:0000256" key="3">
    <source>
        <dbReference type="ARBA" id="ARBA00022448"/>
    </source>
</evidence>
<evidence type="ECO:0000313" key="11">
    <source>
        <dbReference type="Proteomes" id="UP000886595"/>
    </source>
</evidence>
<evidence type="ECO:0000256" key="4">
    <source>
        <dbReference type="ARBA" id="ARBA00022692"/>
    </source>
</evidence>
<evidence type="ECO:0000256" key="1">
    <source>
        <dbReference type="ARBA" id="ARBA00004141"/>
    </source>
</evidence>
<name>A0A8X7PS00_BRACI</name>
<dbReference type="GO" id="GO:0016020">
    <property type="term" value="C:membrane"/>
    <property type="evidence" value="ECO:0007669"/>
    <property type="project" value="UniProtKB-SubCell"/>
</dbReference>
<keyword evidence="8" id="KW-0407">Ion channel</keyword>
<feature type="transmembrane region" description="Helical" evidence="9">
    <location>
        <begin position="53"/>
        <end position="74"/>
    </location>
</feature>
<evidence type="ECO:0008006" key="12">
    <source>
        <dbReference type="Google" id="ProtNLM"/>
    </source>
</evidence>
<keyword evidence="7 9" id="KW-0472">Membrane</keyword>
<evidence type="ECO:0000256" key="7">
    <source>
        <dbReference type="ARBA" id="ARBA00023136"/>
    </source>
</evidence>
<keyword evidence="11" id="KW-1185">Reference proteome</keyword>
<gene>
    <name evidence="10" type="ORF">Bca52824_075859</name>
</gene>
<evidence type="ECO:0000313" key="10">
    <source>
        <dbReference type="EMBL" id="KAG2256565.1"/>
    </source>
</evidence>
<feature type="transmembrane region" description="Helical" evidence="9">
    <location>
        <begin position="134"/>
        <end position="153"/>
    </location>
</feature>
<evidence type="ECO:0000256" key="9">
    <source>
        <dbReference type="SAM" id="Phobius"/>
    </source>
</evidence>
<keyword evidence="5 9" id="KW-1133">Transmembrane helix</keyword>
<dbReference type="GO" id="GO:0034220">
    <property type="term" value="P:monoatomic ion transmembrane transport"/>
    <property type="evidence" value="ECO:0007669"/>
    <property type="project" value="UniProtKB-KW"/>
</dbReference>
<reference evidence="10 11" key="1">
    <citation type="submission" date="2020-02" db="EMBL/GenBank/DDBJ databases">
        <authorList>
            <person name="Ma Q."/>
            <person name="Huang Y."/>
            <person name="Song X."/>
            <person name="Pei D."/>
        </authorList>
    </citation>
    <scope>NUCLEOTIDE SEQUENCE [LARGE SCALE GENOMIC DNA]</scope>
    <source>
        <strain evidence="10">Sxm20200214</strain>
        <tissue evidence="10">Leaf</tissue>
    </source>
</reference>
<accession>A0A8X7PS00</accession>
<keyword evidence="6" id="KW-0406">Ion transport</keyword>
<protein>
    <recommendedName>
        <fullName evidence="12">Aluminum activated malate transporter</fullName>
    </recommendedName>
</protein>
<dbReference type="GO" id="GO:0015743">
    <property type="term" value="P:malate transport"/>
    <property type="evidence" value="ECO:0007669"/>
    <property type="project" value="InterPro"/>
</dbReference>
<sequence>MEKLREIVREGRRVGEEDPRRIVHSFKAGVALVLVSSFYYYQPFGPFTDYFGINAMWAVMTVVVVFEFSVGATLSKGLNRGVATLVAGGLALGAHQLASLSGRTIEPILLATFVFVTAALATFVRFFPRVKETIDYGMLIFILTFSLISLSQFRDEEILDLLHTYLIFVCPVWAGQDLHSLLISNLDTLSHFLQVGIWQSLEVNILKPEYGDIKVVEKRRSNLERYKSVLNSKIPIDIKKKLEEPFRRMSMESGKALKEASISLKKMMKSSSYDIHIINSQSACKALSTLLKSGILNDVEPLQMVSLLTTVSLLNDIVHLTEKISESKSDSGSIGCAMPINSRDGDHVVTILLSNDDDDDDTSYNVVDDDTINEKPEDGEIHVHTSCVHGVGMMLEHSLGVRILQI</sequence>
<dbReference type="EMBL" id="JAAMPC010000015">
    <property type="protein sequence ID" value="KAG2256565.1"/>
    <property type="molecule type" value="Genomic_DNA"/>
</dbReference>
<dbReference type="InterPro" id="IPR020966">
    <property type="entry name" value="ALMT"/>
</dbReference>
<evidence type="ECO:0000256" key="5">
    <source>
        <dbReference type="ARBA" id="ARBA00022989"/>
    </source>
</evidence>
<comment type="similarity">
    <text evidence="2">Belongs to the aromatic acid exporter (TC 2.A.85) family.</text>
</comment>
<dbReference type="Pfam" id="PF11744">
    <property type="entry name" value="ALMT"/>
    <property type="match status" value="2"/>
</dbReference>
<evidence type="ECO:0000256" key="6">
    <source>
        <dbReference type="ARBA" id="ARBA00023065"/>
    </source>
</evidence>
<evidence type="ECO:0000256" key="2">
    <source>
        <dbReference type="ARBA" id="ARBA00007079"/>
    </source>
</evidence>
<evidence type="ECO:0000256" key="8">
    <source>
        <dbReference type="ARBA" id="ARBA00023303"/>
    </source>
</evidence>
<keyword evidence="4 9" id="KW-0812">Transmembrane</keyword>
<dbReference type="AlphaFoldDB" id="A0A8X7PS00"/>
<comment type="caution">
    <text evidence="10">The sequence shown here is derived from an EMBL/GenBank/DDBJ whole genome shotgun (WGS) entry which is preliminary data.</text>
</comment>
<feature type="transmembrane region" description="Helical" evidence="9">
    <location>
        <begin position="21"/>
        <end position="41"/>
    </location>
</feature>
<organism evidence="10 11">
    <name type="scientific">Brassica carinata</name>
    <name type="common">Ethiopian mustard</name>
    <name type="synonym">Abyssinian cabbage</name>
    <dbReference type="NCBI Taxonomy" id="52824"/>
    <lineage>
        <taxon>Eukaryota</taxon>
        <taxon>Viridiplantae</taxon>
        <taxon>Streptophyta</taxon>
        <taxon>Embryophyta</taxon>
        <taxon>Tracheophyta</taxon>
        <taxon>Spermatophyta</taxon>
        <taxon>Magnoliopsida</taxon>
        <taxon>eudicotyledons</taxon>
        <taxon>Gunneridae</taxon>
        <taxon>Pentapetalae</taxon>
        <taxon>rosids</taxon>
        <taxon>malvids</taxon>
        <taxon>Brassicales</taxon>
        <taxon>Brassicaceae</taxon>
        <taxon>Brassiceae</taxon>
        <taxon>Brassica</taxon>
    </lineage>
</organism>
<dbReference type="PANTHER" id="PTHR31086">
    <property type="entry name" value="ALUMINUM-ACTIVATED MALATE TRANSPORTER 10"/>
    <property type="match status" value="1"/>
</dbReference>
<comment type="subcellular location">
    <subcellularLocation>
        <location evidence="1">Membrane</location>
        <topology evidence="1">Multi-pass membrane protein</topology>
    </subcellularLocation>
</comment>
<dbReference type="Proteomes" id="UP000886595">
    <property type="component" value="Unassembled WGS sequence"/>
</dbReference>
<feature type="transmembrane region" description="Helical" evidence="9">
    <location>
        <begin position="108"/>
        <end position="127"/>
    </location>
</feature>